<keyword evidence="5" id="KW-1185">Reference proteome</keyword>
<dbReference type="OrthoDB" id="671439at2759"/>
<evidence type="ECO:0000256" key="2">
    <source>
        <dbReference type="ARBA" id="ARBA00022679"/>
    </source>
</evidence>
<evidence type="ECO:0000256" key="3">
    <source>
        <dbReference type="ARBA" id="ARBA00023315"/>
    </source>
</evidence>
<dbReference type="InterPro" id="IPR023213">
    <property type="entry name" value="CAT-like_dom_sf"/>
</dbReference>
<name>A0A2G9GRX3_9LAMI</name>
<accession>A0A2G9GRX3</accession>
<evidence type="ECO:0000256" key="1">
    <source>
        <dbReference type="ARBA" id="ARBA00009861"/>
    </source>
</evidence>
<protein>
    <submittedName>
        <fullName evidence="4">Vinorine synthase</fullName>
        <ecNumber evidence="4">2.3.1.160</ecNumber>
    </submittedName>
</protein>
<dbReference type="STRING" id="429701.A0A2G9GRX3"/>
<evidence type="ECO:0000313" key="4">
    <source>
        <dbReference type="EMBL" id="PIN07965.1"/>
    </source>
</evidence>
<dbReference type="EMBL" id="NKXS01003946">
    <property type="protein sequence ID" value="PIN07965.1"/>
    <property type="molecule type" value="Genomic_DNA"/>
</dbReference>
<dbReference type="Pfam" id="PF02458">
    <property type="entry name" value="Transferase"/>
    <property type="match status" value="1"/>
</dbReference>
<dbReference type="Proteomes" id="UP000231279">
    <property type="component" value="Unassembled WGS sequence"/>
</dbReference>
<evidence type="ECO:0000313" key="5">
    <source>
        <dbReference type="Proteomes" id="UP000231279"/>
    </source>
</evidence>
<dbReference type="PANTHER" id="PTHR31623:SF17">
    <property type="entry name" value="F21J9.9"/>
    <property type="match status" value="1"/>
</dbReference>
<keyword evidence="3 4" id="KW-0012">Acyltransferase</keyword>
<gene>
    <name evidence="4" type="ORF">CDL12_19464</name>
</gene>
<comment type="similarity">
    <text evidence="1">Belongs to the plant acyltransferase family.</text>
</comment>
<dbReference type="AlphaFoldDB" id="A0A2G9GRX3"/>
<organism evidence="4 5">
    <name type="scientific">Handroanthus impetiginosus</name>
    <dbReference type="NCBI Taxonomy" id="429701"/>
    <lineage>
        <taxon>Eukaryota</taxon>
        <taxon>Viridiplantae</taxon>
        <taxon>Streptophyta</taxon>
        <taxon>Embryophyta</taxon>
        <taxon>Tracheophyta</taxon>
        <taxon>Spermatophyta</taxon>
        <taxon>Magnoliopsida</taxon>
        <taxon>eudicotyledons</taxon>
        <taxon>Gunneridae</taxon>
        <taxon>Pentapetalae</taxon>
        <taxon>asterids</taxon>
        <taxon>lamiids</taxon>
        <taxon>Lamiales</taxon>
        <taxon>Bignoniaceae</taxon>
        <taxon>Crescentiina</taxon>
        <taxon>Tabebuia alliance</taxon>
        <taxon>Handroanthus</taxon>
    </lineage>
</organism>
<dbReference type="Gene3D" id="3.30.559.10">
    <property type="entry name" value="Chloramphenicol acetyltransferase-like domain"/>
    <property type="match status" value="2"/>
</dbReference>
<sequence length="348" mass="39199">MRIQILSSEHIRPSSSTPTQLRNFKLSFIDERIPPSYIPLILYYHFNEHKNIKQSEISHRLKISLSDALVQFYPLAGRIKGQSLVECNDEGILYVETIANGSLSDIIGSLESLVLDNLVPFKSNGYVSSDGEPLAVQTILFQCGGISIGICISHQIADDCTLSSFIKYWSGMATRDHRDAFSPVFNSSTLFPPRNNPDFRPNFQSLSVSVQPGVKNLVTRRFVFTSSAIDVMKLKAKENSSIANPTRVEVLSAFLWSCCLATKVIEKSEQYSIAYHPVNLRERIPQLNEHSFGYLFQMAGVENDGETNWIRLVEKLRAAFRKIDGEYATKLLGEKGFELAKKNFMEIS</sequence>
<reference evidence="5" key="1">
    <citation type="journal article" date="2018" name="Gigascience">
        <title>Genome assembly of the Pink Ipe (Handroanthus impetiginosus, Bignoniaceae), a highly valued, ecologically keystone Neotropical timber forest tree.</title>
        <authorList>
            <person name="Silva-Junior O.B."/>
            <person name="Grattapaglia D."/>
            <person name="Novaes E."/>
            <person name="Collevatti R.G."/>
        </authorList>
    </citation>
    <scope>NUCLEOTIDE SEQUENCE [LARGE SCALE GENOMIC DNA]</scope>
    <source>
        <strain evidence="5">cv. UFG-1</strain>
    </source>
</reference>
<proteinExistence type="inferred from homology"/>
<dbReference type="GO" id="GO:0050636">
    <property type="term" value="F:vinorine synthase activity"/>
    <property type="evidence" value="ECO:0007669"/>
    <property type="project" value="UniProtKB-EC"/>
</dbReference>
<dbReference type="PANTHER" id="PTHR31623">
    <property type="entry name" value="F21J9.9"/>
    <property type="match status" value="1"/>
</dbReference>
<keyword evidence="2 4" id="KW-0808">Transferase</keyword>
<dbReference type="EC" id="2.3.1.160" evidence="4"/>
<comment type="caution">
    <text evidence="4">The sequence shown here is derived from an EMBL/GenBank/DDBJ whole genome shotgun (WGS) entry which is preliminary data.</text>
</comment>